<comment type="caution">
    <text evidence="1">The sequence shown here is derived from an EMBL/GenBank/DDBJ whole genome shotgun (WGS) entry which is preliminary data.</text>
</comment>
<evidence type="ECO:0000313" key="1">
    <source>
        <dbReference type="EMBL" id="GCL43704.1"/>
    </source>
</evidence>
<evidence type="ECO:0000313" key="2">
    <source>
        <dbReference type="Proteomes" id="UP000299367"/>
    </source>
</evidence>
<proteinExistence type="predicted"/>
<sequence length="94" mass="10803">MSLKSVNKIAIISTFPPVKCGIASYASQMVNSLKQQDNLKIQTISVNHQNNVDKSLRLCGGLNFLKIIPVVFYYDKIIINYHKSFFLFKHHLEF</sequence>
<dbReference type="EMBL" id="BJCF01000049">
    <property type="protein sequence ID" value="GCL43704.1"/>
    <property type="molecule type" value="Genomic_DNA"/>
</dbReference>
<name>A0A480ANL8_9CYAN</name>
<organism evidence="1 2">
    <name type="scientific">Dolichospermum planctonicum</name>
    <dbReference type="NCBI Taxonomy" id="136072"/>
    <lineage>
        <taxon>Bacteria</taxon>
        <taxon>Bacillati</taxon>
        <taxon>Cyanobacteriota</taxon>
        <taxon>Cyanophyceae</taxon>
        <taxon>Nostocales</taxon>
        <taxon>Aphanizomenonaceae</taxon>
        <taxon>Dolichospermum</taxon>
    </lineage>
</organism>
<reference evidence="2" key="1">
    <citation type="submission" date="2019-02" db="EMBL/GenBank/DDBJ databases">
        <title>Draft genome sequence of Dolichospermum planctonicum NIES-80.</title>
        <authorList>
            <person name="Yamaguchi H."/>
            <person name="Suzuki S."/>
            <person name="Kawachi M."/>
        </authorList>
    </citation>
    <scope>NUCLEOTIDE SEQUENCE [LARGE SCALE GENOMIC DNA]</scope>
    <source>
        <strain evidence="2">NIES-80</strain>
    </source>
</reference>
<dbReference type="Proteomes" id="UP000299367">
    <property type="component" value="Unassembled WGS sequence"/>
</dbReference>
<protein>
    <submittedName>
        <fullName evidence="1">Uncharacterized protein</fullName>
    </submittedName>
</protein>
<accession>A0A480ANL8</accession>
<dbReference type="AlphaFoldDB" id="A0A480ANL8"/>
<gene>
    <name evidence="1" type="ORF">NIES80_34230</name>
</gene>